<proteinExistence type="predicted"/>
<name>A0A9K3D7C7_9EUKA</name>
<feature type="compositionally biased region" description="Basic residues" evidence="1">
    <location>
        <begin position="40"/>
        <end position="49"/>
    </location>
</feature>
<reference evidence="2 3" key="1">
    <citation type="journal article" date="2018" name="PLoS ONE">
        <title>The draft genome of Kipferlia bialata reveals reductive genome evolution in fornicate parasites.</title>
        <authorList>
            <person name="Tanifuji G."/>
            <person name="Takabayashi S."/>
            <person name="Kume K."/>
            <person name="Takagi M."/>
            <person name="Nakayama T."/>
            <person name="Kamikawa R."/>
            <person name="Inagaki Y."/>
            <person name="Hashimoto T."/>
        </authorList>
    </citation>
    <scope>NUCLEOTIDE SEQUENCE [LARGE SCALE GENOMIC DNA]</scope>
    <source>
        <strain evidence="2">NY0173</strain>
    </source>
</reference>
<evidence type="ECO:0000256" key="1">
    <source>
        <dbReference type="SAM" id="MobiDB-lite"/>
    </source>
</evidence>
<gene>
    <name evidence="2" type="ORF">KIPB_012073</name>
</gene>
<feature type="compositionally biased region" description="Basic and acidic residues" evidence="1">
    <location>
        <begin position="50"/>
        <end position="67"/>
    </location>
</feature>
<accession>A0A9K3D7C7</accession>
<dbReference type="Proteomes" id="UP000265618">
    <property type="component" value="Unassembled WGS sequence"/>
</dbReference>
<sequence>MLLPLHHRTWGHNPVEHTGHAQASVCWANDGGQGAGRRGQWTHRNRGSVRGREREGGREGGREGEGE</sequence>
<protein>
    <submittedName>
        <fullName evidence="2">Uncharacterized protein</fullName>
    </submittedName>
</protein>
<comment type="caution">
    <text evidence="2">The sequence shown here is derived from an EMBL/GenBank/DDBJ whole genome shotgun (WGS) entry which is preliminary data.</text>
</comment>
<evidence type="ECO:0000313" key="2">
    <source>
        <dbReference type="EMBL" id="GIQ89572.1"/>
    </source>
</evidence>
<dbReference type="EMBL" id="BDIP01005187">
    <property type="protein sequence ID" value="GIQ89572.1"/>
    <property type="molecule type" value="Genomic_DNA"/>
</dbReference>
<organism evidence="2 3">
    <name type="scientific">Kipferlia bialata</name>
    <dbReference type="NCBI Taxonomy" id="797122"/>
    <lineage>
        <taxon>Eukaryota</taxon>
        <taxon>Metamonada</taxon>
        <taxon>Carpediemonas-like organisms</taxon>
        <taxon>Kipferlia</taxon>
    </lineage>
</organism>
<dbReference type="AlphaFoldDB" id="A0A9K3D7C7"/>
<keyword evidence="3" id="KW-1185">Reference proteome</keyword>
<evidence type="ECO:0000313" key="3">
    <source>
        <dbReference type="Proteomes" id="UP000265618"/>
    </source>
</evidence>
<feature type="region of interest" description="Disordered" evidence="1">
    <location>
        <begin position="26"/>
        <end position="67"/>
    </location>
</feature>